<protein>
    <recommendedName>
        <fullName evidence="8">Ribonuclease VapC</fullName>
        <shortName evidence="8">RNase VapC</shortName>
        <ecNumber evidence="8">3.1.-.-</ecNumber>
    </recommendedName>
    <alternativeName>
        <fullName evidence="8">Toxin VapC</fullName>
    </alternativeName>
</protein>
<dbReference type="SUPFAM" id="SSF88723">
    <property type="entry name" value="PIN domain-like"/>
    <property type="match status" value="1"/>
</dbReference>
<dbReference type="InterPro" id="IPR029060">
    <property type="entry name" value="PIN-like_dom_sf"/>
</dbReference>
<evidence type="ECO:0000259" key="9">
    <source>
        <dbReference type="Pfam" id="PF01850"/>
    </source>
</evidence>
<dbReference type="Gene3D" id="3.40.50.1010">
    <property type="entry name" value="5'-nuclease"/>
    <property type="match status" value="1"/>
</dbReference>
<dbReference type="GO" id="GO:0090729">
    <property type="term" value="F:toxin activity"/>
    <property type="evidence" value="ECO:0007669"/>
    <property type="project" value="UniProtKB-KW"/>
</dbReference>
<dbReference type="GO" id="GO:0016787">
    <property type="term" value="F:hydrolase activity"/>
    <property type="evidence" value="ECO:0007669"/>
    <property type="project" value="UniProtKB-KW"/>
</dbReference>
<comment type="similarity">
    <text evidence="7 8">Belongs to the PINc/VapC protein family.</text>
</comment>
<keyword evidence="8" id="KW-0800">Toxin</keyword>
<comment type="cofactor">
    <cofactor evidence="1 8">
        <name>Mg(2+)</name>
        <dbReference type="ChEBI" id="CHEBI:18420"/>
    </cofactor>
</comment>
<evidence type="ECO:0000256" key="2">
    <source>
        <dbReference type="ARBA" id="ARBA00022649"/>
    </source>
</evidence>
<comment type="function">
    <text evidence="8">Toxic component of a toxin-antitoxin (TA) system. An RNase.</text>
</comment>
<evidence type="ECO:0000256" key="1">
    <source>
        <dbReference type="ARBA" id="ARBA00001946"/>
    </source>
</evidence>
<dbReference type="InterPro" id="IPR022907">
    <property type="entry name" value="VapC_family"/>
</dbReference>
<organism evidence="10 11">
    <name type="scientific">Tsukamurella spumae</name>
    <dbReference type="NCBI Taxonomy" id="44753"/>
    <lineage>
        <taxon>Bacteria</taxon>
        <taxon>Bacillati</taxon>
        <taxon>Actinomycetota</taxon>
        <taxon>Actinomycetes</taxon>
        <taxon>Mycobacteriales</taxon>
        <taxon>Tsukamurellaceae</taxon>
        <taxon>Tsukamurella</taxon>
    </lineage>
</organism>
<feature type="binding site" evidence="8">
    <location>
        <position position="103"/>
    </location>
    <ligand>
        <name>Mg(2+)</name>
        <dbReference type="ChEBI" id="CHEBI:18420"/>
    </ligand>
</feature>
<keyword evidence="4 8" id="KW-0479">Metal-binding</keyword>
<proteinExistence type="inferred from homology"/>
<evidence type="ECO:0000256" key="8">
    <source>
        <dbReference type="HAMAP-Rule" id="MF_00265"/>
    </source>
</evidence>
<dbReference type="EC" id="3.1.-.-" evidence="8"/>
<dbReference type="Pfam" id="PF01850">
    <property type="entry name" value="PIN"/>
    <property type="match status" value="1"/>
</dbReference>
<evidence type="ECO:0000313" key="11">
    <source>
        <dbReference type="Proteomes" id="UP000582646"/>
    </source>
</evidence>
<keyword evidence="5 8" id="KW-0378">Hydrolase</keyword>
<dbReference type="Proteomes" id="UP000582646">
    <property type="component" value="Unassembled WGS sequence"/>
</dbReference>
<evidence type="ECO:0000256" key="3">
    <source>
        <dbReference type="ARBA" id="ARBA00022722"/>
    </source>
</evidence>
<name>A0A846WYY9_9ACTN</name>
<keyword evidence="11" id="KW-1185">Reference proteome</keyword>
<accession>A0A846WYY9</accession>
<dbReference type="GO" id="GO:0000287">
    <property type="term" value="F:magnesium ion binding"/>
    <property type="evidence" value="ECO:0007669"/>
    <property type="project" value="UniProtKB-UniRule"/>
</dbReference>
<dbReference type="RefSeq" id="WP_168544095.1">
    <property type="nucleotide sequence ID" value="NZ_BAAAKS010000021.1"/>
</dbReference>
<dbReference type="AlphaFoldDB" id="A0A846WYY9"/>
<sequence length="140" mass="15790">MSYLLDTNVLSELRRPALADPRVVRWARGQDSSRHFISVLTLMEIERGIVKKERTDARAGAVLRKWFDDDVLSRFAERTIPVDRLIARLTAQLPSPDPLPGNDSLIAGTAIIHGLTVVTRNTKHFESTGVPMVNPWEFED</sequence>
<reference evidence="10 11" key="1">
    <citation type="submission" date="2020-04" db="EMBL/GenBank/DDBJ databases">
        <title>MicrobeNet Type strains.</title>
        <authorList>
            <person name="Nicholson A.C."/>
        </authorList>
    </citation>
    <scope>NUCLEOTIDE SEQUENCE [LARGE SCALE GENOMIC DNA]</scope>
    <source>
        <strain evidence="10 11">DSM 44113</strain>
    </source>
</reference>
<feature type="domain" description="PIN" evidence="9">
    <location>
        <begin position="3"/>
        <end position="126"/>
    </location>
</feature>
<evidence type="ECO:0000256" key="6">
    <source>
        <dbReference type="ARBA" id="ARBA00022842"/>
    </source>
</evidence>
<evidence type="ECO:0000256" key="4">
    <source>
        <dbReference type="ARBA" id="ARBA00022723"/>
    </source>
</evidence>
<evidence type="ECO:0000313" key="10">
    <source>
        <dbReference type="EMBL" id="NKY16980.1"/>
    </source>
</evidence>
<comment type="caution">
    <text evidence="10">The sequence shown here is derived from an EMBL/GenBank/DDBJ whole genome shotgun (WGS) entry which is preliminary data.</text>
</comment>
<keyword evidence="6 8" id="KW-0460">Magnesium</keyword>
<dbReference type="EMBL" id="JAAXOQ010000001">
    <property type="protein sequence ID" value="NKY16980.1"/>
    <property type="molecule type" value="Genomic_DNA"/>
</dbReference>
<dbReference type="InterPro" id="IPR050556">
    <property type="entry name" value="Type_II_TA_system_RNase"/>
</dbReference>
<dbReference type="InterPro" id="IPR002716">
    <property type="entry name" value="PIN_dom"/>
</dbReference>
<dbReference type="CDD" id="cd18746">
    <property type="entry name" value="PIN_VapC4-5_FitB-like"/>
    <property type="match status" value="1"/>
</dbReference>
<dbReference type="PANTHER" id="PTHR33653:SF1">
    <property type="entry name" value="RIBONUCLEASE VAPC2"/>
    <property type="match status" value="1"/>
</dbReference>
<evidence type="ECO:0000256" key="7">
    <source>
        <dbReference type="ARBA" id="ARBA00038093"/>
    </source>
</evidence>
<dbReference type="GO" id="GO:0004540">
    <property type="term" value="F:RNA nuclease activity"/>
    <property type="evidence" value="ECO:0007669"/>
    <property type="project" value="InterPro"/>
</dbReference>
<gene>
    <name evidence="8" type="primary">vapC</name>
    <name evidence="10" type="ORF">HF999_01125</name>
</gene>
<feature type="binding site" evidence="8">
    <location>
        <position position="6"/>
    </location>
    <ligand>
        <name>Mg(2+)</name>
        <dbReference type="ChEBI" id="CHEBI:18420"/>
    </ligand>
</feature>
<keyword evidence="3 8" id="KW-0540">Nuclease</keyword>
<evidence type="ECO:0000256" key="5">
    <source>
        <dbReference type="ARBA" id="ARBA00022801"/>
    </source>
</evidence>
<dbReference type="PANTHER" id="PTHR33653">
    <property type="entry name" value="RIBONUCLEASE VAPC2"/>
    <property type="match status" value="1"/>
</dbReference>
<keyword evidence="2 8" id="KW-1277">Toxin-antitoxin system</keyword>
<dbReference type="HAMAP" id="MF_00265">
    <property type="entry name" value="VapC_Nob1"/>
    <property type="match status" value="1"/>
</dbReference>